<name>A0A6P1ZJ26_9BACT</name>
<organism evidence="2 3">
    <name type="scientific">Oceanidesulfovibrio marinus</name>
    <dbReference type="NCBI Taxonomy" id="370038"/>
    <lineage>
        <taxon>Bacteria</taxon>
        <taxon>Pseudomonadati</taxon>
        <taxon>Thermodesulfobacteriota</taxon>
        <taxon>Desulfovibrionia</taxon>
        <taxon>Desulfovibrionales</taxon>
        <taxon>Desulfovibrionaceae</taxon>
        <taxon>Oceanidesulfovibrio</taxon>
    </lineage>
</organism>
<evidence type="ECO:0008006" key="4">
    <source>
        <dbReference type="Google" id="ProtNLM"/>
    </source>
</evidence>
<dbReference type="EMBL" id="QMIF01000002">
    <property type="protein sequence ID" value="TVM35612.1"/>
    <property type="molecule type" value="Genomic_DNA"/>
</dbReference>
<gene>
    <name evidence="2" type="ORF">DQK91_02810</name>
</gene>
<evidence type="ECO:0000256" key="1">
    <source>
        <dbReference type="SAM" id="MobiDB-lite"/>
    </source>
</evidence>
<evidence type="ECO:0000313" key="3">
    <source>
        <dbReference type="Proteomes" id="UP000434052"/>
    </source>
</evidence>
<evidence type="ECO:0000313" key="2">
    <source>
        <dbReference type="EMBL" id="TVM35612.1"/>
    </source>
</evidence>
<protein>
    <recommendedName>
        <fullName evidence="4">Portal protein</fullName>
    </recommendedName>
</protein>
<dbReference type="Pfam" id="PF23899">
    <property type="entry name" value="SU10_portal"/>
    <property type="match status" value="1"/>
</dbReference>
<dbReference type="Proteomes" id="UP000434052">
    <property type="component" value="Unassembled WGS sequence"/>
</dbReference>
<sequence length="674" mass="75870">MDTPLSPLANELLREFDEAEKAKKPVEDRFIKSLRQYKGQYDPEIHWNEDKDGNVLGSQIYVRHTKAKCDTLTARLMDLLFPTNGERNWGIAPSPKPSVSPLALEEYKRDHADDEEVKAVVQKGDQDTLIKMVADDAAERMSKVIEDQLTDTGGRPTYQKCSRKVIHDGVVLSTGVLKGPLVERRREDRFVYSQDERGVAKWEMITEEGQPTPYFEQVSPFNVYPDPGALDPSQLLYVWQDHVMTRRDFLDLRHIPGFMEERLRQHITDFPDGDAERRDYETEVRSLGDDTSTSEMKGRYRVLERWGQLTGQQLLDAGLDRDDIEESDTYDAVIWMTKDGTVLKAAPVPVDGVGIPFYFFQPYEDESSFWSESLPEIIRDPQEAINAAARATLDNAAICTGPQIGVNMSALQAGEDPTNVHPFKVWMFESVEDMKSAFQVYTLPSYTKEHMAIMEKFSQVSDEVSVPRFMRGDNAGVDGAGDTASGLSMLMSSATLPIKDTVAKFDSGVTEPFIRALYRWNMRFHDDERIKGDYSVIARGSTSLLAQELMGRRLMEAMSVLFSPALAEQTDREKVYEYVVRALNLPDDIQMDQEEVERQRMQVFMQQKRAELQAVMEELEKKGIPPEQALMQMAQSSMAVLQQANAQGGGPGAMQQPPPMQQGMGPGVAAGAGA</sequence>
<reference evidence="2 3" key="1">
    <citation type="submission" date="2018-06" db="EMBL/GenBank/DDBJ databases">
        <title>Complete genome of Desulfovibrio marinus P48SEP.</title>
        <authorList>
            <person name="Crispim J.S."/>
            <person name="Vidigal P.M.P."/>
            <person name="Silva L.C.F."/>
            <person name="Araujo L.C."/>
            <person name="Laguardia C.N."/>
            <person name="Dias R.S."/>
            <person name="Sousa M.P."/>
            <person name="Paula S.O."/>
            <person name="Silva C."/>
        </authorList>
    </citation>
    <scope>NUCLEOTIDE SEQUENCE [LARGE SCALE GENOMIC DNA]</scope>
    <source>
        <strain evidence="2 3">P48SEP</strain>
    </source>
</reference>
<accession>A0A6P1ZJ26</accession>
<dbReference type="AlphaFoldDB" id="A0A6P1ZJ26"/>
<comment type="caution">
    <text evidence="2">The sequence shown here is derived from an EMBL/GenBank/DDBJ whole genome shotgun (WGS) entry which is preliminary data.</text>
</comment>
<feature type="region of interest" description="Disordered" evidence="1">
    <location>
        <begin position="645"/>
        <end position="674"/>
    </location>
</feature>
<proteinExistence type="predicted"/>
<dbReference type="InterPro" id="IPR056909">
    <property type="entry name" value="SU10_portal"/>
</dbReference>
<feature type="compositionally biased region" description="Gly residues" evidence="1">
    <location>
        <begin position="664"/>
        <end position="674"/>
    </location>
</feature>